<proteinExistence type="predicted"/>
<feature type="region of interest" description="Disordered" evidence="1">
    <location>
        <begin position="23"/>
        <end position="86"/>
    </location>
</feature>
<accession>A0A814VU35</accession>
<name>A0A814VU35_9BILA</name>
<evidence type="ECO:0000256" key="1">
    <source>
        <dbReference type="SAM" id="MobiDB-lite"/>
    </source>
</evidence>
<feature type="compositionally biased region" description="Polar residues" evidence="1">
    <location>
        <begin position="23"/>
        <end position="36"/>
    </location>
</feature>
<organism evidence="2 3">
    <name type="scientific">Rotaria sordida</name>
    <dbReference type="NCBI Taxonomy" id="392033"/>
    <lineage>
        <taxon>Eukaryota</taxon>
        <taxon>Metazoa</taxon>
        <taxon>Spiralia</taxon>
        <taxon>Gnathifera</taxon>
        <taxon>Rotifera</taxon>
        <taxon>Eurotatoria</taxon>
        <taxon>Bdelloidea</taxon>
        <taxon>Philodinida</taxon>
        <taxon>Philodinidae</taxon>
        <taxon>Rotaria</taxon>
    </lineage>
</organism>
<sequence length="86" mass="8529">MANSLTRTFLFGSRVVQTSFVRTLTSQGSKESGTNTQSGGYGGSGLSSQQSGGRGGSGSSSQQSGDRKGSGSSPQQSGDRKGSGSS</sequence>
<gene>
    <name evidence="2" type="ORF">SEV965_LOCUS20537</name>
</gene>
<evidence type="ECO:0000313" key="2">
    <source>
        <dbReference type="EMBL" id="CAF1189983.1"/>
    </source>
</evidence>
<protein>
    <submittedName>
        <fullName evidence="2">Uncharacterized protein</fullName>
    </submittedName>
</protein>
<reference evidence="2" key="1">
    <citation type="submission" date="2021-02" db="EMBL/GenBank/DDBJ databases">
        <authorList>
            <person name="Nowell W R."/>
        </authorList>
    </citation>
    <scope>NUCLEOTIDE SEQUENCE</scope>
</reference>
<comment type="caution">
    <text evidence="2">The sequence shown here is derived from an EMBL/GenBank/DDBJ whole genome shotgun (WGS) entry which is preliminary data.</text>
</comment>
<dbReference type="EMBL" id="CAJNOU010001342">
    <property type="protein sequence ID" value="CAF1189983.1"/>
    <property type="molecule type" value="Genomic_DNA"/>
</dbReference>
<dbReference type="AlphaFoldDB" id="A0A814VU35"/>
<dbReference type="Proteomes" id="UP000663889">
    <property type="component" value="Unassembled WGS sequence"/>
</dbReference>
<evidence type="ECO:0000313" key="3">
    <source>
        <dbReference type="Proteomes" id="UP000663889"/>
    </source>
</evidence>